<feature type="region of interest" description="Disordered" evidence="1">
    <location>
        <begin position="430"/>
        <end position="451"/>
    </location>
</feature>
<dbReference type="Proteomes" id="UP000019374">
    <property type="component" value="Unassembled WGS sequence"/>
</dbReference>
<reference evidence="3 4" key="1">
    <citation type="journal article" date="2013" name="Chin. Sci. Bull.">
        <title>Genome survey uncovers the secrets of sex and lifestyle in caterpillar fungus.</title>
        <authorList>
            <person name="Hu X."/>
            <person name="Zhang Y."/>
            <person name="Xiao G."/>
            <person name="Zheng P."/>
            <person name="Xia Y."/>
            <person name="Zhang X."/>
            <person name="St Leger R.J."/>
            <person name="Liu X."/>
            <person name="Wang C."/>
        </authorList>
    </citation>
    <scope>NUCLEOTIDE SEQUENCE [LARGE SCALE GENOMIC DNA]</scope>
    <source>
        <strain evidence="4">Co18 / CGMCC 3.14243</strain>
        <tissue evidence="3">Fruit-body</tissue>
    </source>
</reference>
<name>T5AKV8_OPHSC</name>
<keyword evidence="3" id="KW-0808">Transferase</keyword>
<dbReference type="eggNOG" id="ENOG502SETB">
    <property type="taxonomic scope" value="Eukaryota"/>
</dbReference>
<dbReference type="HOGENOM" id="CLU_005933_0_0_1"/>
<feature type="compositionally biased region" description="Basic and acidic residues" evidence="1">
    <location>
        <begin position="155"/>
        <end position="165"/>
    </location>
</feature>
<feature type="region of interest" description="Disordered" evidence="1">
    <location>
        <begin position="250"/>
        <end position="285"/>
    </location>
</feature>
<feature type="compositionally biased region" description="Pro residues" evidence="1">
    <location>
        <begin position="19"/>
        <end position="35"/>
    </location>
</feature>
<accession>T5AKV8</accession>
<keyword evidence="2" id="KW-1133">Transmembrane helix</keyword>
<keyword evidence="2" id="KW-0472">Membrane</keyword>
<evidence type="ECO:0000256" key="1">
    <source>
        <dbReference type="SAM" id="MobiDB-lite"/>
    </source>
</evidence>
<protein>
    <submittedName>
        <fullName evidence="3">Acetylserotonin methytransferase-like protein</fullName>
    </submittedName>
</protein>
<feature type="region of interest" description="Disordered" evidence="1">
    <location>
        <begin position="1"/>
        <end position="183"/>
    </location>
</feature>
<dbReference type="EMBL" id="KE652313">
    <property type="protein sequence ID" value="EQL02392.1"/>
    <property type="molecule type" value="Genomic_DNA"/>
</dbReference>
<keyword evidence="2" id="KW-0812">Transmembrane</keyword>
<proteinExistence type="predicted"/>
<sequence length="548" mass="60006">MVAAQPQGNLSLFPSPSSSKPPPPLTRPQAPPAPSDEPSSGPQEPRVQPVLRIRTTDDENSPVRRPAFRPIEFDPPRRDDDGVDGHDGVGHGDAGRAPSSEPLPPPRSMFPTYNPELPPDRQQYAPTQAGPTQVPRAVISRQSYYQDPPTSPEAVGRREPVRESRWPPARPPSAPRPPQEDFMRETSQLRGLWKAANGWKACGSEGRVYCLALSRLRDAPVYTLASASSQPFYNLRLDPTSASAYVALTRHDPGKPYKTPKPDAVSSSPPASQRSGSRSSDTKGWHEALTTTLEEDSRRHPPHDGLVALLMPTPAANMALQRADDPVAVATAENECARLVWDDDAATHFLVHPALATPFRVTVEAFPAYSRTEYTLEHHESPKHLAKLTRDGTGAGCIEIDTAVASQIESYYVVDVAVATLILVASADDRNTSSPGETFEPPPLPPCAVLAGRDKRSSGRLRMPTMRPRDRKKSGRNMEEFGIDVESQDSMGKGGRVKRAEPKRPFVMRAMIKVAKGLFKCALWIATMLFKCVAGVFRLLYRCVGSKY</sequence>
<gene>
    <name evidence="3" type="ORF">OCS_01890</name>
</gene>
<feature type="compositionally biased region" description="Pro residues" evidence="1">
    <location>
        <begin position="168"/>
        <end position="177"/>
    </location>
</feature>
<organism evidence="3 4">
    <name type="scientific">Ophiocordyceps sinensis (strain Co18 / CGMCC 3.14243)</name>
    <name type="common">Yarsagumba caterpillar fungus</name>
    <name type="synonym">Hirsutella sinensis</name>
    <dbReference type="NCBI Taxonomy" id="911162"/>
    <lineage>
        <taxon>Eukaryota</taxon>
        <taxon>Fungi</taxon>
        <taxon>Dikarya</taxon>
        <taxon>Ascomycota</taxon>
        <taxon>Pezizomycotina</taxon>
        <taxon>Sordariomycetes</taxon>
        <taxon>Hypocreomycetidae</taxon>
        <taxon>Hypocreales</taxon>
        <taxon>Ophiocordycipitaceae</taxon>
        <taxon>Ophiocordyceps</taxon>
    </lineage>
</organism>
<dbReference type="GO" id="GO:0016740">
    <property type="term" value="F:transferase activity"/>
    <property type="evidence" value="ECO:0007669"/>
    <property type="project" value="UniProtKB-KW"/>
</dbReference>
<feature type="compositionally biased region" description="Basic and acidic residues" evidence="1">
    <location>
        <begin position="71"/>
        <end position="94"/>
    </location>
</feature>
<feature type="transmembrane region" description="Helical" evidence="2">
    <location>
        <begin position="522"/>
        <end position="541"/>
    </location>
</feature>
<evidence type="ECO:0000256" key="2">
    <source>
        <dbReference type="SAM" id="Phobius"/>
    </source>
</evidence>
<evidence type="ECO:0000313" key="4">
    <source>
        <dbReference type="Proteomes" id="UP000019374"/>
    </source>
</evidence>
<feature type="compositionally biased region" description="Low complexity" evidence="1">
    <location>
        <begin position="266"/>
        <end position="279"/>
    </location>
</feature>
<dbReference type="AlphaFoldDB" id="T5AKV8"/>
<evidence type="ECO:0000313" key="3">
    <source>
        <dbReference type="EMBL" id="EQL02392.1"/>
    </source>
</evidence>
<dbReference type="OrthoDB" id="5383338at2759"/>